<dbReference type="InterPro" id="IPR010982">
    <property type="entry name" value="Lambda_DNA-bd_dom_sf"/>
</dbReference>
<dbReference type="Gene3D" id="1.10.260.40">
    <property type="entry name" value="lambda repressor-like DNA-binding domains"/>
    <property type="match status" value="1"/>
</dbReference>
<dbReference type="Proteomes" id="UP001183246">
    <property type="component" value="Unassembled WGS sequence"/>
</dbReference>
<evidence type="ECO:0000259" key="2">
    <source>
        <dbReference type="PROSITE" id="PS50943"/>
    </source>
</evidence>
<reference evidence="4" key="1">
    <citation type="submission" date="2023-07" db="EMBL/GenBank/DDBJ databases">
        <title>30 novel species of actinomycetes from the DSMZ collection.</title>
        <authorList>
            <person name="Nouioui I."/>
        </authorList>
    </citation>
    <scope>NUCLEOTIDE SEQUENCE [LARGE SCALE GENOMIC DNA]</scope>
    <source>
        <strain evidence="4">DSM 44938</strain>
    </source>
</reference>
<evidence type="ECO:0000313" key="3">
    <source>
        <dbReference type="EMBL" id="MDT0343216.1"/>
    </source>
</evidence>
<accession>A0ABU2MP30</accession>
<dbReference type="PROSITE" id="PS50943">
    <property type="entry name" value="HTH_CROC1"/>
    <property type="match status" value="1"/>
</dbReference>
<dbReference type="RefSeq" id="WP_311704350.1">
    <property type="nucleotide sequence ID" value="NZ_JAVREL010000005.1"/>
</dbReference>
<feature type="region of interest" description="Disordered" evidence="1">
    <location>
        <begin position="1"/>
        <end position="22"/>
    </location>
</feature>
<dbReference type="SUPFAM" id="SSF48452">
    <property type="entry name" value="TPR-like"/>
    <property type="match status" value="1"/>
</dbReference>
<dbReference type="EMBL" id="JAVREL010000005">
    <property type="protein sequence ID" value="MDT0343216.1"/>
    <property type="molecule type" value="Genomic_DNA"/>
</dbReference>
<dbReference type="InterPro" id="IPR011990">
    <property type="entry name" value="TPR-like_helical_dom_sf"/>
</dbReference>
<name>A0ABU2MP30_9ACTN</name>
<gene>
    <name evidence="3" type="ORF">RM590_11410</name>
</gene>
<feature type="domain" description="HTH cro/C1-type" evidence="2">
    <location>
        <begin position="16"/>
        <end position="72"/>
    </location>
</feature>
<feature type="compositionally biased region" description="Basic and acidic residues" evidence="1">
    <location>
        <begin position="12"/>
        <end position="22"/>
    </location>
</feature>
<proteinExistence type="predicted"/>
<keyword evidence="4" id="KW-1185">Reference proteome</keyword>
<organism evidence="3 4">
    <name type="scientific">Streptomyces litchfieldiae</name>
    <dbReference type="NCBI Taxonomy" id="3075543"/>
    <lineage>
        <taxon>Bacteria</taxon>
        <taxon>Bacillati</taxon>
        <taxon>Actinomycetota</taxon>
        <taxon>Actinomycetes</taxon>
        <taxon>Kitasatosporales</taxon>
        <taxon>Streptomycetaceae</taxon>
        <taxon>Streptomyces</taxon>
    </lineage>
</organism>
<protein>
    <submittedName>
        <fullName evidence="3">Helix-turn-helix transcriptional regulator</fullName>
    </submittedName>
</protein>
<sequence length="409" mass="44878">MTDGDLPAELTPGERIRDMRERRGMSRPVLAGLVGRSADWLKKIENGDREIRSLPMLIRLAEVLRVGDLSQLTGSDMPMPVDAWGKLSHPGVTRLREAMHFSLLRSSDVEPTNVDELAGRVRQAWTTWHSSTHQRSEVAALLPPLLTDCHSVARSSEGADRRRAFATMAEAYALAQQYAAHTTEPELYWLTVDRARMAAEQSDDPVALAAAAWIVGNGLRESGHTEEALRLVSEAVDSLRPRLDSGPHILRGTYGALCLHAAITSAKEGREGDAWRWWDEADRTAKRMPDYAHPWTMFGRGNVSVHAVSIGVDLRTPGAALKQAEATVPESIPSVERRSRLYLDAARAQWARKEHSGALQYLNVAFKLSPEAVRYVPSGRALAQDLARKSTGALRAEAVALAEAVGVAP</sequence>
<dbReference type="InterPro" id="IPR001387">
    <property type="entry name" value="Cro/C1-type_HTH"/>
</dbReference>
<dbReference type="SUPFAM" id="SSF47413">
    <property type="entry name" value="lambda repressor-like DNA-binding domains"/>
    <property type="match status" value="1"/>
</dbReference>
<dbReference type="SMART" id="SM00530">
    <property type="entry name" value="HTH_XRE"/>
    <property type="match status" value="1"/>
</dbReference>
<evidence type="ECO:0000313" key="4">
    <source>
        <dbReference type="Proteomes" id="UP001183246"/>
    </source>
</evidence>
<evidence type="ECO:0000256" key="1">
    <source>
        <dbReference type="SAM" id="MobiDB-lite"/>
    </source>
</evidence>
<dbReference type="CDD" id="cd00093">
    <property type="entry name" value="HTH_XRE"/>
    <property type="match status" value="1"/>
</dbReference>
<dbReference type="Pfam" id="PF13560">
    <property type="entry name" value="HTH_31"/>
    <property type="match status" value="1"/>
</dbReference>
<comment type="caution">
    <text evidence="3">The sequence shown here is derived from an EMBL/GenBank/DDBJ whole genome shotgun (WGS) entry which is preliminary data.</text>
</comment>